<keyword evidence="8" id="KW-1185">Reference proteome</keyword>
<dbReference type="NCBIfam" id="NF007356">
    <property type="entry name" value="PRK09852.1"/>
    <property type="match status" value="1"/>
</dbReference>
<keyword evidence="2 6" id="KW-0378">Hydrolase</keyword>
<dbReference type="GO" id="GO:0016052">
    <property type="term" value="P:carbohydrate catabolic process"/>
    <property type="evidence" value="ECO:0007669"/>
    <property type="project" value="TreeGrafter"/>
</dbReference>
<evidence type="ECO:0000256" key="5">
    <source>
        <dbReference type="RuleBase" id="RU003690"/>
    </source>
</evidence>
<dbReference type="Gene3D" id="3.20.20.80">
    <property type="entry name" value="Glycosidases"/>
    <property type="match status" value="1"/>
</dbReference>
<dbReference type="AlphaFoldDB" id="A0A0U2Z6W8"/>
<dbReference type="OrthoDB" id="9765195at2"/>
<dbReference type="InterPro" id="IPR018120">
    <property type="entry name" value="Glyco_hydro_1_AS"/>
</dbReference>
<dbReference type="GO" id="GO:0008422">
    <property type="term" value="F:beta-glucosidase activity"/>
    <property type="evidence" value="ECO:0007669"/>
    <property type="project" value="TreeGrafter"/>
</dbReference>
<dbReference type="PRINTS" id="PR00131">
    <property type="entry name" value="GLHYDRLASE1"/>
</dbReference>
<dbReference type="InterPro" id="IPR033132">
    <property type="entry name" value="GH_1_N_CS"/>
</dbReference>
<dbReference type="FunFam" id="3.20.20.80:FF:000004">
    <property type="entry name" value="Beta-glucosidase 6-phospho-beta-glucosidase"/>
    <property type="match status" value="1"/>
</dbReference>
<dbReference type="Pfam" id="PF00232">
    <property type="entry name" value="Glyco_hydro_1"/>
    <property type="match status" value="1"/>
</dbReference>
<organism evidence="7 8">
    <name type="scientific">Planococcus rifietoensis</name>
    <dbReference type="NCBI Taxonomy" id="200991"/>
    <lineage>
        <taxon>Bacteria</taxon>
        <taxon>Bacillati</taxon>
        <taxon>Bacillota</taxon>
        <taxon>Bacilli</taxon>
        <taxon>Bacillales</taxon>
        <taxon>Caryophanaceae</taxon>
        <taxon>Planococcus</taxon>
    </lineage>
</organism>
<name>A0A0U2Z6W8_9BACL</name>
<dbReference type="SUPFAM" id="SSF51445">
    <property type="entry name" value="(Trans)glycosidases"/>
    <property type="match status" value="1"/>
</dbReference>
<reference evidence="7" key="1">
    <citation type="submission" date="2016-01" db="EMBL/GenBank/DDBJ databases">
        <title>Complete genome of Planococcus rifietoensis type strain M8.</title>
        <authorList>
            <person name="See-Too W.S."/>
        </authorList>
    </citation>
    <scope>NUCLEOTIDE SEQUENCE [LARGE SCALE GENOMIC DNA]</scope>
    <source>
        <strain evidence="7">M8</strain>
    </source>
</reference>
<dbReference type="RefSeq" id="WP_058381631.1">
    <property type="nucleotide sequence ID" value="NZ_CP013659.2"/>
</dbReference>
<dbReference type="NCBIfam" id="NF007158">
    <property type="entry name" value="PRK09593.1"/>
    <property type="match status" value="1"/>
</dbReference>
<evidence type="ECO:0000256" key="1">
    <source>
        <dbReference type="ARBA" id="ARBA00010838"/>
    </source>
</evidence>
<evidence type="ECO:0000313" key="7">
    <source>
        <dbReference type="EMBL" id="ALS74924.1"/>
    </source>
</evidence>
<dbReference type="STRING" id="200991.AUC31_06650"/>
<dbReference type="PROSITE" id="PS00572">
    <property type="entry name" value="GLYCOSYL_HYDROL_F1_1"/>
    <property type="match status" value="1"/>
</dbReference>
<proteinExistence type="inferred from homology"/>
<dbReference type="EMBL" id="CP013659">
    <property type="protein sequence ID" value="ALS74924.1"/>
    <property type="molecule type" value="Genomic_DNA"/>
</dbReference>
<dbReference type="PROSITE" id="PS00653">
    <property type="entry name" value="GLYCOSYL_HYDROL_F1_2"/>
    <property type="match status" value="1"/>
</dbReference>
<sequence length="493" mass="56733">MTSTTFPKGFLWGGATAANQLEGAYNEGGKGLSIFDMVSFVPKEERGKDIEMDVKSEEELNALLEETGKTNFPKRRGIDFYHRYKEDIALFAEMGFKTFRLSISWPRIFPNGDEQTPNEEGLAFYDRVFDELQEHGIEPLVTLSHYEMPLHLVQKYNGWADRRLVDFFVHYAETVFNRYKDKVKYWLTFNEINISMFSPYIGSGILVDRLEHKEQAVYQALHHQFVASAKAVKACHEIIPGSQIGCMLARMESYPETCSPDDVQAALDEDQKNLFFTDVQVRGYYPGFMKRYFKENNIEIEMLPGDKDILLEHTVDFLSFSYYMSIVASGNPDKAKEKGNFSLGIKNPYLEASDWGWQIDPKGLRITLNKMYDRYQVPLFIVENGLGAYDVVEEDGSINDDYRIDYLQAHIEQMGEAIKDGVELMGYTSWGCIDLISASTSEMSKRYGFIYVDQDDYGNGTLERRKKKSFDWYKNVIATNGEELSQKSLNEVK</sequence>
<evidence type="ECO:0000256" key="6">
    <source>
        <dbReference type="RuleBase" id="RU004468"/>
    </source>
</evidence>
<gene>
    <name evidence="7" type="ORF">AUC31_06650</name>
</gene>
<dbReference type="KEGG" id="prt:AUC31_06650"/>
<evidence type="ECO:0000256" key="3">
    <source>
        <dbReference type="ARBA" id="ARBA00023295"/>
    </source>
</evidence>
<dbReference type="GO" id="GO:0005829">
    <property type="term" value="C:cytosol"/>
    <property type="evidence" value="ECO:0007669"/>
    <property type="project" value="TreeGrafter"/>
</dbReference>
<comment type="similarity">
    <text evidence="1 5">Belongs to the glycosyl hydrolase 1 family.</text>
</comment>
<dbReference type="InterPro" id="IPR001360">
    <property type="entry name" value="Glyco_hydro_1"/>
</dbReference>
<dbReference type="InterPro" id="IPR017853">
    <property type="entry name" value="GH"/>
</dbReference>
<keyword evidence="3 6" id="KW-0326">Glycosidase</keyword>
<dbReference type="PANTHER" id="PTHR10353:SF122">
    <property type="entry name" value="6-PHOSPHO-BETA-GLUCOSIDASE ASCB-RELATED"/>
    <property type="match status" value="1"/>
</dbReference>
<evidence type="ECO:0000313" key="8">
    <source>
        <dbReference type="Proteomes" id="UP000067683"/>
    </source>
</evidence>
<dbReference type="Proteomes" id="UP000067683">
    <property type="component" value="Chromosome"/>
</dbReference>
<feature type="active site" description="Nucleophile" evidence="4">
    <location>
        <position position="383"/>
    </location>
</feature>
<evidence type="ECO:0000256" key="4">
    <source>
        <dbReference type="PROSITE-ProRule" id="PRU10055"/>
    </source>
</evidence>
<dbReference type="NCBIfam" id="NF007154">
    <property type="entry name" value="PRK09589.1"/>
    <property type="match status" value="1"/>
</dbReference>
<protein>
    <submittedName>
        <fullName evidence="7">6-phospho-beta-glucosidase</fullName>
    </submittedName>
</protein>
<evidence type="ECO:0000256" key="2">
    <source>
        <dbReference type="ARBA" id="ARBA00022801"/>
    </source>
</evidence>
<dbReference type="PANTHER" id="PTHR10353">
    <property type="entry name" value="GLYCOSYL HYDROLASE"/>
    <property type="match status" value="1"/>
</dbReference>
<accession>A0A0U2Z6W8</accession>